<dbReference type="NCBIfam" id="NF004397">
    <property type="entry name" value="PRK05755.1"/>
    <property type="match status" value="1"/>
</dbReference>
<dbReference type="InterPro" id="IPR018320">
    <property type="entry name" value="DNA_polymerase_1"/>
</dbReference>
<dbReference type="CDD" id="cd08637">
    <property type="entry name" value="DNA_pol_A_pol_I_C"/>
    <property type="match status" value="1"/>
</dbReference>
<keyword evidence="9 18" id="KW-0227">DNA damage</keyword>
<dbReference type="EMBL" id="AYSJ01000011">
    <property type="protein sequence ID" value="ETS31466.1"/>
    <property type="molecule type" value="Genomic_DNA"/>
</dbReference>
<dbReference type="Pfam" id="PF01367">
    <property type="entry name" value="5_3_exonuc"/>
    <property type="match status" value="1"/>
</dbReference>
<dbReference type="FunFam" id="1.10.150.20:FF:000003">
    <property type="entry name" value="DNA polymerase I"/>
    <property type="match status" value="1"/>
</dbReference>
<dbReference type="RefSeq" id="WP_036845961.1">
    <property type="nucleotide sequence ID" value="NZ_AYSJ01000011.1"/>
</dbReference>
<dbReference type="InterPro" id="IPR020045">
    <property type="entry name" value="DNA_polI_H3TH"/>
</dbReference>
<dbReference type="PRINTS" id="PR00868">
    <property type="entry name" value="DNAPOLI"/>
</dbReference>
<feature type="coiled-coil region" evidence="19">
    <location>
        <begin position="550"/>
        <end position="577"/>
    </location>
</feature>
<gene>
    <name evidence="18" type="primary">polA</name>
    <name evidence="24" type="ORF">PTE_02153</name>
</gene>
<dbReference type="OrthoDB" id="9806424at2"/>
<keyword evidence="19" id="KW-0175">Coiled coil</keyword>
<dbReference type="SMART" id="SM00482">
    <property type="entry name" value="POLAc"/>
    <property type="match status" value="1"/>
</dbReference>
<dbReference type="Gene3D" id="3.30.70.370">
    <property type="match status" value="1"/>
</dbReference>
<name>W3V694_9GAMM</name>
<evidence type="ECO:0000256" key="18">
    <source>
        <dbReference type="RuleBase" id="RU004460"/>
    </source>
</evidence>
<dbReference type="SMART" id="SM00474">
    <property type="entry name" value="35EXOc"/>
    <property type="match status" value="1"/>
</dbReference>
<evidence type="ECO:0000256" key="3">
    <source>
        <dbReference type="ARBA" id="ARBA00012417"/>
    </source>
</evidence>
<dbReference type="InterPro" id="IPR002421">
    <property type="entry name" value="5-3_exonuclease"/>
</dbReference>
<evidence type="ECO:0000256" key="14">
    <source>
        <dbReference type="ARBA" id="ARBA00023204"/>
    </source>
</evidence>
<comment type="caution">
    <text evidence="24">The sequence shown here is derived from an EMBL/GenBank/DDBJ whole genome shotgun (WGS) entry which is preliminary data.</text>
</comment>
<keyword evidence="25" id="KW-1185">Reference proteome</keyword>
<dbReference type="InterPro" id="IPR036397">
    <property type="entry name" value="RNaseH_sf"/>
</dbReference>
<dbReference type="CDD" id="cd09859">
    <property type="entry name" value="PIN_53EXO"/>
    <property type="match status" value="1"/>
</dbReference>
<feature type="region of interest" description="Disordered" evidence="20">
    <location>
        <begin position="299"/>
        <end position="322"/>
    </location>
</feature>
<keyword evidence="13 18" id="KW-0238">DNA-binding</keyword>
<evidence type="ECO:0000256" key="15">
    <source>
        <dbReference type="ARBA" id="ARBA00049244"/>
    </source>
</evidence>
<dbReference type="GO" id="GO:0008408">
    <property type="term" value="F:3'-5' exonuclease activity"/>
    <property type="evidence" value="ECO:0007669"/>
    <property type="project" value="UniProtKB-UniRule"/>
</dbReference>
<dbReference type="GO" id="GO:0006302">
    <property type="term" value="P:double-strand break repair"/>
    <property type="evidence" value="ECO:0007669"/>
    <property type="project" value="TreeGrafter"/>
</dbReference>
<evidence type="ECO:0000256" key="11">
    <source>
        <dbReference type="ARBA" id="ARBA00022839"/>
    </source>
</evidence>
<evidence type="ECO:0000256" key="12">
    <source>
        <dbReference type="ARBA" id="ARBA00022932"/>
    </source>
</evidence>
<dbReference type="InterPro" id="IPR008918">
    <property type="entry name" value="HhH2"/>
</dbReference>
<dbReference type="InterPro" id="IPR043502">
    <property type="entry name" value="DNA/RNA_pol_sf"/>
</dbReference>
<dbReference type="Proteomes" id="UP000018957">
    <property type="component" value="Unassembled WGS sequence"/>
</dbReference>
<dbReference type="PANTHER" id="PTHR10133:SF27">
    <property type="entry name" value="DNA POLYMERASE NU"/>
    <property type="match status" value="1"/>
</dbReference>
<evidence type="ECO:0000256" key="20">
    <source>
        <dbReference type="SAM" id="MobiDB-lite"/>
    </source>
</evidence>
<evidence type="ECO:0000256" key="2">
    <source>
        <dbReference type="ARBA" id="ARBA00011541"/>
    </source>
</evidence>
<evidence type="ECO:0000313" key="24">
    <source>
        <dbReference type="EMBL" id="ETS31466.1"/>
    </source>
</evidence>
<feature type="domain" description="3'-5' exonuclease" evidence="21">
    <location>
        <begin position="329"/>
        <end position="518"/>
    </location>
</feature>
<dbReference type="FunFam" id="3.30.420.10:FF:000026">
    <property type="entry name" value="DNA polymerase I"/>
    <property type="match status" value="1"/>
</dbReference>
<dbReference type="Pfam" id="PF01612">
    <property type="entry name" value="DNA_pol_A_exo1"/>
    <property type="match status" value="1"/>
</dbReference>
<keyword evidence="5 18" id="KW-0808">Transferase</keyword>
<dbReference type="InterPro" id="IPR002298">
    <property type="entry name" value="DNA_polymerase_A"/>
</dbReference>
<comment type="subunit">
    <text evidence="2">Single-chain monomer with multiple functions.</text>
</comment>
<evidence type="ECO:0000256" key="9">
    <source>
        <dbReference type="ARBA" id="ARBA00022763"/>
    </source>
</evidence>
<dbReference type="GO" id="GO:0003887">
    <property type="term" value="F:DNA-directed DNA polymerase activity"/>
    <property type="evidence" value="ECO:0007669"/>
    <property type="project" value="UniProtKB-UniRule"/>
</dbReference>
<evidence type="ECO:0000256" key="1">
    <source>
        <dbReference type="ARBA" id="ARBA00007705"/>
    </source>
</evidence>
<feature type="domain" description="DNA-directed DNA polymerase family A palm" evidence="23">
    <location>
        <begin position="687"/>
        <end position="893"/>
    </location>
</feature>
<dbReference type="Gene3D" id="3.30.420.10">
    <property type="entry name" value="Ribonuclease H-like superfamily/Ribonuclease H"/>
    <property type="match status" value="1"/>
</dbReference>
<dbReference type="EC" id="2.7.7.7" evidence="3 17"/>
<dbReference type="InterPro" id="IPR002562">
    <property type="entry name" value="3'-5'_exonuclease_dom"/>
</dbReference>
<dbReference type="SUPFAM" id="SSF47807">
    <property type="entry name" value="5' to 3' exonuclease, C-terminal subdomain"/>
    <property type="match status" value="1"/>
</dbReference>
<dbReference type="AlphaFoldDB" id="W3V694"/>
<dbReference type="Gene3D" id="1.10.150.20">
    <property type="entry name" value="5' to 3' exonuclease, C-terminal subdomain"/>
    <property type="match status" value="2"/>
</dbReference>
<evidence type="ECO:0000256" key="5">
    <source>
        <dbReference type="ARBA" id="ARBA00022679"/>
    </source>
</evidence>
<evidence type="ECO:0000259" key="21">
    <source>
        <dbReference type="SMART" id="SM00474"/>
    </source>
</evidence>
<dbReference type="FunFam" id="1.10.150.20:FF:000002">
    <property type="entry name" value="DNA polymerase I"/>
    <property type="match status" value="1"/>
</dbReference>
<keyword evidence="12 18" id="KW-0239">DNA-directed DNA polymerase</keyword>
<dbReference type="SMART" id="SM00475">
    <property type="entry name" value="53EXOc"/>
    <property type="match status" value="1"/>
</dbReference>
<dbReference type="CDD" id="cd06139">
    <property type="entry name" value="DNA_polA_I_Ecoli_like_exo"/>
    <property type="match status" value="1"/>
</dbReference>
<dbReference type="InterPro" id="IPR020046">
    <property type="entry name" value="5-3_exonucl_a-hlix_arch_N"/>
</dbReference>
<dbReference type="GO" id="GO:0008409">
    <property type="term" value="F:5'-3' exonuclease activity"/>
    <property type="evidence" value="ECO:0007669"/>
    <property type="project" value="UniProtKB-UniRule"/>
</dbReference>
<accession>W3V694</accession>
<evidence type="ECO:0000259" key="23">
    <source>
        <dbReference type="SMART" id="SM00482"/>
    </source>
</evidence>
<sequence>MAQIADNPLILVDGSSYLYRAYHAFPPLTNSAGEPTGAMYGVLNMLRSLVMQYKPSHVAVVFDAKGKTFRDELFAEYKSHRPPMPDDLRVQIEPLHQMVEAMGLPLLVVSGVEADDVIGTLALQAEKEGRAVLISTGDKDMAQLVTPNITLINTMNNTILGPEEVVEKYGVPPDLIIDFLALMGDSSDNIPGVPGVGEKTALGLLQGIGGMDNIFANLDKIAGLSFRGAKTLADKMAQHKDVAYLSYKLATIKTDVELDKTCVALSVKEPDTEKLHQLFSRYEFKRWLSDVANGDWLAEKGKKPASTGNDESSPTEDKSVSATLSSDNYQTILDQKSFDEWIEKLKKALVFAFDTETDSLDTLTANLVGMSFAISAGDAAYLPLGHDYLGAPEQLDREAVLAALKPLLEDSNLLKIGQNIKFDRGVLARYGIELQGIAYDTMLESYVLNSVAGMGRHDMDSLAERHLNHKTTTFEEIAGKGKNQLTFNQVPVEQAAMYAAEDADVTLLLHQTMWPQLEKTPALKKVFLNTEMPLVMVLSRMERTGVLIDANILAEHSKEITTRLDELEKEAHELAGEAFNLASPKQLQAILFEKLQLPVVKKTPGGAPSTNEEVLEELADTHALPKVILEHRGLVKLKSTYTDKLPQMVHPLTKRVHTSYHQAVTATGRLSSRDPNLQNIPVRNEEGRRIRQAFVAPESYRIMAADYSQIELRIMAHLSQDQGLLKAFAEGQDIHRATAAEVFGLPLEQVTSEQRRSAKAINFGLIYGMSAFGLSRQLGIPRGEAQRYMDLYFERYPGVLAYMERTRKQAEEQGYVETLDGRRLYLPDIKSRSGMRRKAAEREAINAPMQGTAADIIKKAMIAVDDWIISEAPKVRMIMQVHDELVFEVHESQLEHAEQKIRELMEKSLVLDVPLKVDVGIGDSWDQAH</sequence>
<dbReference type="Gene3D" id="3.40.50.1010">
    <property type="entry name" value="5'-nuclease"/>
    <property type="match status" value="1"/>
</dbReference>
<reference evidence="24 25" key="1">
    <citation type="submission" date="2013-11" db="EMBL/GenBank/DDBJ databases">
        <title>Elucidation of the Photorhabdus temperata genome and generation of transposon mutant library to identify motility mutants.</title>
        <authorList>
            <person name="Hurst S.G.IV."/>
            <person name="Micheals B."/>
            <person name="Abebe-Akele F."/>
            <person name="Rowedder H."/>
            <person name="Bullock H."/>
            <person name="Jackobeck R."/>
            <person name="Janicki E."/>
            <person name="Tisa L.S."/>
        </authorList>
    </citation>
    <scope>NUCLEOTIDE SEQUENCE [LARGE SCALE GENOMIC DNA]</scope>
    <source>
        <strain evidence="24 25">NC19</strain>
    </source>
</reference>
<protein>
    <recommendedName>
        <fullName evidence="4 17">DNA polymerase I</fullName>
        <ecNumber evidence="3 17">2.7.7.7</ecNumber>
    </recommendedName>
</protein>
<evidence type="ECO:0000256" key="17">
    <source>
        <dbReference type="NCBIfam" id="TIGR00593"/>
    </source>
</evidence>
<evidence type="ECO:0000259" key="22">
    <source>
        <dbReference type="SMART" id="SM00475"/>
    </source>
</evidence>
<dbReference type="Pfam" id="PF00476">
    <property type="entry name" value="DNA_pol_A"/>
    <property type="match status" value="1"/>
</dbReference>
<feature type="domain" description="5'-3' exonuclease" evidence="22">
    <location>
        <begin position="7"/>
        <end position="268"/>
    </location>
</feature>
<evidence type="ECO:0000256" key="10">
    <source>
        <dbReference type="ARBA" id="ARBA00022801"/>
    </source>
</evidence>
<dbReference type="InterPro" id="IPR036279">
    <property type="entry name" value="5-3_exonuclease_C_sf"/>
</dbReference>
<keyword evidence="10 18" id="KW-0378">Hydrolase</keyword>
<dbReference type="SMART" id="SM00279">
    <property type="entry name" value="HhH2"/>
    <property type="match status" value="1"/>
</dbReference>
<evidence type="ECO:0000256" key="6">
    <source>
        <dbReference type="ARBA" id="ARBA00022695"/>
    </source>
</evidence>
<dbReference type="NCBIfam" id="TIGR00593">
    <property type="entry name" value="pola"/>
    <property type="match status" value="1"/>
</dbReference>
<dbReference type="Pfam" id="PF02739">
    <property type="entry name" value="5_3_exonuc_N"/>
    <property type="match status" value="1"/>
</dbReference>
<evidence type="ECO:0000256" key="8">
    <source>
        <dbReference type="ARBA" id="ARBA00022722"/>
    </source>
</evidence>
<dbReference type="PROSITE" id="PS00447">
    <property type="entry name" value="DNA_POLYMERASE_A"/>
    <property type="match status" value="1"/>
</dbReference>
<keyword evidence="14 18" id="KW-0234">DNA repair</keyword>
<dbReference type="GO" id="GO:0003677">
    <property type="term" value="F:DNA binding"/>
    <property type="evidence" value="ECO:0007669"/>
    <property type="project" value="UniProtKB-UniRule"/>
</dbReference>
<keyword evidence="8" id="KW-0540">Nuclease</keyword>
<dbReference type="InterPro" id="IPR001098">
    <property type="entry name" value="DNA-dir_DNA_pol_A_palm_dom"/>
</dbReference>
<keyword evidence="6 18" id="KW-0548">Nucleotidyltransferase</keyword>
<dbReference type="SUPFAM" id="SSF53098">
    <property type="entry name" value="Ribonuclease H-like"/>
    <property type="match status" value="1"/>
</dbReference>
<dbReference type="SUPFAM" id="SSF88723">
    <property type="entry name" value="PIN domain-like"/>
    <property type="match status" value="1"/>
</dbReference>
<evidence type="ECO:0000256" key="4">
    <source>
        <dbReference type="ARBA" id="ARBA00020311"/>
    </source>
</evidence>
<proteinExistence type="inferred from homology"/>
<evidence type="ECO:0000256" key="16">
    <source>
        <dbReference type="ARBA" id="ARBA00060162"/>
    </source>
</evidence>
<dbReference type="GO" id="GO:0006261">
    <property type="term" value="P:DNA-templated DNA replication"/>
    <property type="evidence" value="ECO:0007669"/>
    <property type="project" value="UniProtKB-UniRule"/>
</dbReference>
<evidence type="ECO:0000313" key="25">
    <source>
        <dbReference type="Proteomes" id="UP000018957"/>
    </source>
</evidence>
<dbReference type="InterPro" id="IPR029060">
    <property type="entry name" value="PIN-like_dom_sf"/>
</dbReference>
<keyword evidence="11 18" id="KW-0269">Exonuclease</keyword>
<comment type="catalytic activity">
    <reaction evidence="15 18">
        <text>DNA(n) + a 2'-deoxyribonucleoside 5'-triphosphate = DNA(n+1) + diphosphate</text>
        <dbReference type="Rhea" id="RHEA:22508"/>
        <dbReference type="Rhea" id="RHEA-COMP:17339"/>
        <dbReference type="Rhea" id="RHEA-COMP:17340"/>
        <dbReference type="ChEBI" id="CHEBI:33019"/>
        <dbReference type="ChEBI" id="CHEBI:61560"/>
        <dbReference type="ChEBI" id="CHEBI:173112"/>
        <dbReference type="EC" id="2.7.7.7"/>
    </reaction>
</comment>
<evidence type="ECO:0000256" key="13">
    <source>
        <dbReference type="ARBA" id="ARBA00023125"/>
    </source>
</evidence>
<dbReference type="FunFam" id="3.40.50.1010:FF:000001">
    <property type="entry name" value="DNA polymerase I"/>
    <property type="match status" value="1"/>
</dbReference>
<dbReference type="Gene3D" id="1.20.1060.10">
    <property type="entry name" value="Taq DNA Polymerase, Chain T, domain 4"/>
    <property type="match status" value="1"/>
</dbReference>
<evidence type="ECO:0000256" key="19">
    <source>
        <dbReference type="SAM" id="Coils"/>
    </source>
</evidence>
<comment type="function">
    <text evidence="16">In addition to polymerase activity, this DNA polymerase exhibits 3'-5' and 5'-3' exonuclease activity. It is able to utilize nicked circular duplex DNA as a template and can unwind the parental DNA strand from its template.</text>
</comment>
<organism evidence="24 25">
    <name type="scientific">Photorhabdus khanii NC19</name>
    <dbReference type="NCBI Taxonomy" id="1004151"/>
    <lineage>
        <taxon>Bacteria</taxon>
        <taxon>Pseudomonadati</taxon>
        <taxon>Pseudomonadota</taxon>
        <taxon>Gammaproteobacteria</taxon>
        <taxon>Enterobacterales</taxon>
        <taxon>Morganellaceae</taxon>
        <taxon>Photorhabdus</taxon>
    </lineage>
</organism>
<evidence type="ECO:0000256" key="7">
    <source>
        <dbReference type="ARBA" id="ARBA00022705"/>
    </source>
</evidence>
<dbReference type="InterPro" id="IPR019760">
    <property type="entry name" value="DNA-dir_DNA_pol_A_CS"/>
</dbReference>
<dbReference type="FunFam" id="1.20.1060.10:FF:000001">
    <property type="entry name" value="DNA polymerase I"/>
    <property type="match status" value="1"/>
</dbReference>
<dbReference type="InterPro" id="IPR012337">
    <property type="entry name" value="RNaseH-like_sf"/>
</dbReference>
<dbReference type="SUPFAM" id="SSF56672">
    <property type="entry name" value="DNA/RNA polymerases"/>
    <property type="match status" value="1"/>
</dbReference>
<dbReference type="PATRIC" id="fig|1004151.3.peg.2201"/>
<dbReference type="CDD" id="cd09898">
    <property type="entry name" value="H3TH_53EXO"/>
    <property type="match status" value="1"/>
</dbReference>
<dbReference type="PANTHER" id="PTHR10133">
    <property type="entry name" value="DNA POLYMERASE I"/>
    <property type="match status" value="1"/>
</dbReference>
<comment type="similarity">
    <text evidence="1 18">Belongs to the DNA polymerase type-A family.</text>
</comment>
<keyword evidence="7 18" id="KW-0235">DNA replication</keyword>